<feature type="compositionally biased region" description="Acidic residues" evidence="1">
    <location>
        <begin position="98"/>
        <end position="108"/>
    </location>
</feature>
<keyword evidence="5" id="KW-1185">Reference proteome</keyword>
<dbReference type="Pfam" id="PF07331">
    <property type="entry name" value="TctB"/>
    <property type="match status" value="1"/>
</dbReference>
<dbReference type="AlphaFoldDB" id="A0A8B2P2X0"/>
<feature type="transmembrane region" description="Helical" evidence="2">
    <location>
        <begin position="156"/>
        <end position="179"/>
    </location>
</feature>
<dbReference type="RefSeq" id="WP_111342208.1">
    <property type="nucleotide sequence ID" value="NZ_QHHQ01000001.1"/>
</dbReference>
<keyword evidence="2" id="KW-0472">Membrane</keyword>
<sequence>MPLDAPSPASPSATRPAKALLRGLALPIAVLAFAALLVLWLIPAEVPAADPGGRGLGGRFFPTLIAAVLAALALAQIGLVLSGGQSTAPATAAGDDNPASDEGADEDTPLDPRTLLAAAGLFVYAALVPVVGMLPATFLAVVAYMRALHVGAWWKAALFALAFVAVVAGFFEGVAAVPLPRGLLGAALG</sequence>
<evidence type="ECO:0000313" key="4">
    <source>
        <dbReference type="EMBL" id="RAI03482.1"/>
    </source>
</evidence>
<evidence type="ECO:0000256" key="2">
    <source>
        <dbReference type="SAM" id="Phobius"/>
    </source>
</evidence>
<feature type="transmembrane region" description="Helical" evidence="2">
    <location>
        <begin position="115"/>
        <end position="144"/>
    </location>
</feature>
<protein>
    <recommendedName>
        <fullName evidence="3">DUF1468 domain-containing protein</fullName>
    </recommendedName>
</protein>
<name>A0A8B2P2X0_9HYPH</name>
<dbReference type="EMBL" id="QHHQ01000001">
    <property type="protein sequence ID" value="RAI03482.1"/>
    <property type="molecule type" value="Genomic_DNA"/>
</dbReference>
<reference evidence="4 5" key="1">
    <citation type="submission" date="2018-05" db="EMBL/GenBank/DDBJ databases">
        <title>Acuticoccus sediminis sp. nov., isolated from deep-sea sediment of Indian Ocean.</title>
        <authorList>
            <person name="Liu X."/>
            <person name="Lai Q."/>
            <person name="Du Y."/>
            <person name="Sun F."/>
            <person name="Zhang X."/>
            <person name="Wang S."/>
            <person name="Shao Z."/>
        </authorList>
    </citation>
    <scope>NUCLEOTIDE SEQUENCE [LARGE SCALE GENOMIC DNA]</scope>
    <source>
        <strain evidence="4 5">PTG4-2</strain>
    </source>
</reference>
<evidence type="ECO:0000313" key="5">
    <source>
        <dbReference type="Proteomes" id="UP000249590"/>
    </source>
</evidence>
<dbReference type="InterPro" id="IPR009936">
    <property type="entry name" value="DUF1468"/>
</dbReference>
<keyword evidence="2" id="KW-1133">Transmembrane helix</keyword>
<gene>
    <name evidence="4" type="ORF">DLJ53_02970</name>
</gene>
<keyword evidence="2" id="KW-0812">Transmembrane</keyword>
<accession>A0A8B2P2X0</accession>
<feature type="domain" description="DUF1468" evidence="3">
    <location>
        <begin position="27"/>
        <end position="180"/>
    </location>
</feature>
<feature type="transmembrane region" description="Helical" evidence="2">
    <location>
        <begin position="63"/>
        <end position="81"/>
    </location>
</feature>
<feature type="region of interest" description="Disordered" evidence="1">
    <location>
        <begin position="88"/>
        <end position="108"/>
    </location>
</feature>
<dbReference type="Proteomes" id="UP000249590">
    <property type="component" value="Unassembled WGS sequence"/>
</dbReference>
<feature type="transmembrane region" description="Helical" evidence="2">
    <location>
        <begin position="20"/>
        <end position="42"/>
    </location>
</feature>
<evidence type="ECO:0000259" key="3">
    <source>
        <dbReference type="Pfam" id="PF07331"/>
    </source>
</evidence>
<organism evidence="4 5">
    <name type="scientific">Acuticoccus sediminis</name>
    <dbReference type="NCBI Taxonomy" id="2184697"/>
    <lineage>
        <taxon>Bacteria</taxon>
        <taxon>Pseudomonadati</taxon>
        <taxon>Pseudomonadota</taxon>
        <taxon>Alphaproteobacteria</taxon>
        <taxon>Hyphomicrobiales</taxon>
        <taxon>Amorphaceae</taxon>
        <taxon>Acuticoccus</taxon>
    </lineage>
</organism>
<evidence type="ECO:0000256" key="1">
    <source>
        <dbReference type="SAM" id="MobiDB-lite"/>
    </source>
</evidence>
<comment type="caution">
    <text evidence="4">The sequence shown here is derived from an EMBL/GenBank/DDBJ whole genome shotgun (WGS) entry which is preliminary data.</text>
</comment>
<proteinExistence type="predicted"/>